<keyword evidence="9" id="KW-1185">Reference proteome</keyword>
<dbReference type="NCBIfam" id="TIGR00801">
    <property type="entry name" value="ncs2"/>
    <property type="match status" value="1"/>
</dbReference>
<keyword evidence="4 7" id="KW-0812">Transmembrane</keyword>
<protein>
    <submittedName>
        <fullName evidence="8">NCS2 family nucleobase:cation symporter-2</fullName>
    </submittedName>
</protein>
<evidence type="ECO:0000256" key="5">
    <source>
        <dbReference type="ARBA" id="ARBA00022989"/>
    </source>
</evidence>
<dbReference type="PANTHER" id="PTHR42810:SF2">
    <property type="entry name" value="PURINE PERMEASE C1399.01C-RELATED"/>
    <property type="match status" value="1"/>
</dbReference>
<feature type="transmembrane region" description="Helical" evidence="7">
    <location>
        <begin position="343"/>
        <end position="366"/>
    </location>
</feature>
<dbReference type="AlphaFoldDB" id="A0A7Y9UPL4"/>
<evidence type="ECO:0000256" key="6">
    <source>
        <dbReference type="ARBA" id="ARBA00023136"/>
    </source>
</evidence>
<evidence type="ECO:0000256" key="2">
    <source>
        <dbReference type="ARBA" id="ARBA00008821"/>
    </source>
</evidence>
<proteinExistence type="inferred from homology"/>
<evidence type="ECO:0000313" key="8">
    <source>
        <dbReference type="EMBL" id="NYG57626.1"/>
    </source>
</evidence>
<comment type="subcellular location">
    <subcellularLocation>
        <location evidence="1">Membrane</location>
        <topology evidence="1">Multi-pass membrane protein</topology>
    </subcellularLocation>
</comment>
<evidence type="ECO:0000256" key="3">
    <source>
        <dbReference type="ARBA" id="ARBA00022448"/>
    </source>
</evidence>
<feature type="transmembrane region" description="Helical" evidence="7">
    <location>
        <begin position="80"/>
        <end position="97"/>
    </location>
</feature>
<sequence length="434" mass="44524">MIWTTHGDGRTVAPEAIVAPGERLSWPRTIGLGAQHVIAMFGATFLVPILTGFDTSTTLLFSGVGTLLFLLITRNRVPSYLGSSFAFLGPVGAAMAGPGMGAALFGIVFTGALLAVVGLIVQAVGTGWIHALMPPVVMGAIVALIGFNLAQASWGNVVNAAGSPDGPDMDSVFLAFVTVLAVVVVAGLSRGMIGRVAILVGFVVGYLVALGKDMVDFGDVEKAAWVGLPELTTPSVEWSILPMFLPVVFVLVAENVGHVRSVAHLVGDDSINDETGRALFADGAATVIAGIGGGSATTTYGENIGVMTATRVFSTAAYWVAGIVAVLLSLSPKFGALLHTIPVGVIGGVTLALYGIIGLIGVRMWIDNRVDFGVQKNLYSVAVALIIAMGIGNGVLSFGDLDLGGIALGTAAVLVIYHGMSGLERLRGGIRQEG</sequence>
<accession>A0A7Y9UPL4</accession>
<dbReference type="EMBL" id="JACCAA010000001">
    <property type="protein sequence ID" value="NYG57626.1"/>
    <property type="molecule type" value="Genomic_DNA"/>
</dbReference>
<dbReference type="Proteomes" id="UP000540656">
    <property type="component" value="Unassembled WGS sequence"/>
</dbReference>
<dbReference type="InterPro" id="IPR006043">
    <property type="entry name" value="NCS2"/>
</dbReference>
<dbReference type="GO" id="GO:0042907">
    <property type="term" value="F:xanthine transmembrane transporter activity"/>
    <property type="evidence" value="ECO:0007669"/>
    <property type="project" value="TreeGrafter"/>
</dbReference>
<feature type="transmembrane region" description="Helical" evidence="7">
    <location>
        <begin position="235"/>
        <end position="253"/>
    </location>
</feature>
<dbReference type="InterPro" id="IPR006042">
    <property type="entry name" value="Xan_ur_permease"/>
</dbReference>
<keyword evidence="6 7" id="KW-0472">Membrane</keyword>
<dbReference type="Pfam" id="PF00860">
    <property type="entry name" value="Xan_ur_permease"/>
    <property type="match status" value="1"/>
</dbReference>
<feature type="transmembrane region" description="Helical" evidence="7">
    <location>
        <begin position="312"/>
        <end position="331"/>
    </location>
</feature>
<evidence type="ECO:0000313" key="9">
    <source>
        <dbReference type="Proteomes" id="UP000540656"/>
    </source>
</evidence>
<organism evidence="8 9">
    <name type="scientific">Nocardioides daedukensis</name>
    <dbReference type="NCBI Taxonomy" id="634462"/>
    <lineage>
        <taxon>Bacteria</taxon>
        <taxon>Bacillati</taxon>
        <taxon>Actinomycetota</taxon>
        <taxon>Actinomycetes</taxon>
        <taxon>Propionibacteriales</taxon>
        <taxon>Nocardioidaceae</taxon>
        <taxon>Nocardioides</taxon>
    </lineage>
</organism>
<feature type="transmembrane region" description="Helical" evidence="7">
    <location>
        <begin position="404"/>
        <end position="423"/>
    </location>
</feature>
<evidence type="ECO:0000256" key="4">
    <source>
        <dbReference type="ARBA" id="ARBA00022692"/>
    </source>
</evidence>
<feature type="transmembrane region" description="Helical" evidence="7">
    <location>
        <begin position="171"/>
        <end position="189"/>
    </location>
</feature>
<feature type="transmembrane region" description="Helical" evidence="7">
    <location>
        <begin position="196"/>
        <end position="215"/>
    </location>
</feature>
<keyword evidence="5 7" id="KW-1133">Transmembrane helix</keyword>
<dbReference type="RefSeq" id="WP_179500873.1">
    <property type="nucleotide sequence ID" value="NZ_JACCAA010000001.1"/>
</dbReference>
<comment type="caution">
    <text evidence="8">The sequence shown here is derived from an EMBL/GenBank/DDBJ whole genome shotgun (WGS) entry which is preliminary data.</text>
</comment>
<gene>
    <name evidence="8" type="ORF">BJ980_000549</name>
</gene>
<evidence type="ECO:0000256" key="1">
    <source>
        <dbReference type="ARBA" id="ARBA00004141"/>
    </source>
</evidence>
<dbReference type="GO" id="GO:0005886">
    <property type="term" value="C:plasma membrane"/>
    <property type="evidence" value="ECO:0007669"/>
    <property type="project" value="TreeGrafter"/>
</dbReference>
<evidence type="ECO:0000256" key="7">
    <source>
        <dbReference type="SAM" id="Phobius"/>
    </source>
</evidence>
<feature type="transmembrane region" description="Helical" evidence="7">
    <location>
        <begin position="103"/>
        <end position="124"/>
    </location>
</feature>
<reference evidence="8 9" key="1">
    <citation type="submission" date="2020-07" db="EMBL/GenBank/DDBJ databases">
        <title>Sequencing the genomes of 1000 actinobacteria strains.</title>
        <authorList>
            <person name="Klenk H.-P."/>
        </authorList>
    </citation>
    <scope>NUCLEOTIDE SEQUENCE [LARGE SCALE GENOMIC DNA]</scope>
    <source>
        <strain evidence="8 9">DSM 23819</strain>
    </source>
</reference>
<feature type="transmembrane region" description="Helical" evidence="7">
    <location>
        <begin position="131"/>
        <end position="151"/>
    </location>
</feature>
<comment type="similarity">
    <text evidence="2">Belongs to the nucleobase:cation symporter-2 (NCS2) (TC 2.A.40) family.</text>
</comment>
<dbReference type="PANTHER" id="PTHR42810">
    <property type="entry name" value="PURINE PERMEASE C1399.01C-RELATED"/>
    <property type="match status" value="1"/>
</dbReference>
<feature type="transmembrane region" description="Helical" evidence="7">
    <location>
        <begin position="56"/>
        <end position="73"/>
    </location>
</feature>
<name>A0A7Y9UPL4_9ACTN</name>
<feature type="transmembrane region" description="Helical" evidence="7">
    <location>
        <begin position="378"/>
        <end position="398"/>
    </location>
</feature>
<keyword evidence="3" id="KW-0813">Transport</keyword>